<dbReference type="KEGG" id="rmu:RMDY18_10450"/>
<organism evidence="1 2">
    <name type="scientific">Rothia mucilaginosa (strain DY-18)</name>
    <name type="common">Stomatococcus mucilaginosus</name>
    <dbReference type="NCBI Taxonomy" id="680646"/>
    <lineage>
        <taxon>Bacteria</taxon>
        <taxon>Bacillati</taxon>
        <taxon>Actinomycetota</taxon>
        <taxon>Actinomycetes</taxon>
        <taxon>Micrococcales</taxon>
        <taxon>Micrococcaceae</taxon>
        <taxon>Rothia</taxon>
    </lineage>
</organism>
<keyword evidence="2" id="KW-1185">Reference proteome</keyword>
<dbReference type="AlphaFoldDB" id="D2NTA1"/>
<name>D2NTA1_ROTMD</name>
<proteinExistence type="predicted"/>
<dbReference type="HOGENOM" id="CLU_767002_0_0_11"/>
<protein>
    <submittedName>
        <fullName evidence="1">Predicted metal-dependent hydrolase with the TIM-barrel fold</fullName>
    </submittedName>
</protein>
<dbReference type="STRING" id="680646.RMDY18_10450"/>
<evidence type="ECO:0000313" key="1">
    <source>
        <dbReference type="EMBL" id="BAI64877.1"/>
    </source>
</evidence>
<sequence length="409" mass="43527">MPALVCASARLKGERNLMSTRIFVDGSVYSPVDPYATAMLVEDGFVRWVGSDSGARSIADESATITELDGALLTPAFARALAPVAGKEAPEILDYLQAYRAAGYHTHTLLAGMEDVPDLVSTLSYYSAEHGTPDIRLILNATGIETDELISAIKALRPLTEGERAVKGLQLVGIFVAPAEAPAAAQVAEDAALLLSIDASTSFADAALAALAVRESRPWLPIRLDAAISTPQDPITDEYLTKLAEARINLGLSVCEPEEDEANNDTVQALLAHAGGEARESVASVARRANAAGTSIALGSDTQLYAPGAWSLIRELVNDEHGISARSAFAALTRGVYRLAHEENPFTGQLTPDTPAYVAQWRVEALMVQAPDSRVASWSTDPRARIPLLPVLEEDSPLPILESIYTESN</sequence>
<dbReference type="eggNOG" id="COG1574">
    <property type="taxonomic scope" value="Bacteria"/>
</dbReference>
<reference evidence="1 2" key="3">
    <citation type="journal article" date="2010" name="Sequencing">
        <title>Complete Genome Sequence of Rothia mucilaginosa DY-18: A Clinical Isolate with Dense Meshwork-Like Structures from a Persistent Apical Periodontitis Lesion.</title>
        <authorList>
            <person name="Yamane K."/>
            <person name="Nambu T."/>
            <person name="Yamanaka T."/>
            <person name="Mashimo C."/>
            <person name="Sugimori C."/>
            <person name="Leung K.-P."/>
            <person name="Fukushima H."/>
        </authorList>
    </citation>
    <scope>NUCLEOTIDE SEQUENCE [LARGE SCALE GENOMIC DNA]</scope>
    <source>
        <strain evidence="1 2">DY-18</strain>
    </source>
</reference>
<gene>
    <name evidence="1" type="ordered locus">RMDY18_10450</name>
</gene>
<accession>D2NTA1</accession>
<dbReference type="Gene3D" id="2.30.40.10">
    <property type="entry name" value="Urease, subunit C, domain 1"/>
    <property type="match status" value="1"/>
</dbReference>
<dbReference type="Proteomes" id="UP000001883">
    <property type="component" value="Chromosome"/>
</dbReference>
<dbReference type="GO" id="GO:0016810">
    <property type="term" value="F:hydrolase activity, acting on carbon-nitrogen (but not peptide) bonds"/>
    <property type="evidence" value="ECO:0007669"/>
    <property type="project" value="InterPro"/>
</dbReference>
<reference evidence="2" key="1">
    <citation type="submission" date="2009-07" db="EMBL/GenBank/DDBJ databases">
        <title>Complete genome sequence of Rothia mucilaginosa DJ.</title>
        <authorList>
            <person name="Yamane K."/>
            <person name="Nambu T."/>
            <person name="Mashimo C."/>
            <person name="Sugimori C."/>
            <person name="Yamanaka T."/>
            <person name="Leung K."/>
            <person name="Fukushima H."/>
        </authorList>
    </citation>
    <scope>NUCLEOTIDE SEQUENCE [LARGE SCALE GENOMIC DNA]</scope>
    <source>
        <strain evidence="2">DY-18</strain>
    </source>
</reference>
<dbReference type="InterPro" id="IPR011059">
    <property type="entry name" value="Metal-dep_hydrolase_composite"/>
</dbReference>
<keyword evidence="1" id="KW-0378">Hydrolase</keyword>
<reference evidence="1 2" key="2">
    <citation type="journal article" date="2010" name="J Osaka Dent Univ">
        <title>Isolation and identification of Rothia mucilaginosa from persistent apical periodontitis lesions.</title>
        <authorList>
            <person name="Yamane K."/>
            <person name="Yoshida M."/>
            <person name="Fujihira T."/>
            <person name="Baba T."/>
            <person name="Tsuji N."/>
            <person name="Hayashi H."/>
            <person name="Sugimori C."/>
            <person name="Yamanaka T."/>
            <person name="Mashimo C."/>
            <person name="Nambu T."/>
            <person name="Kawai H."/>
            <person name="Fukushima H."/>
        </authorList>
    </citation>
    <scope>NUCLEOTIDE SEQUENCE [LARGE SCALE GENOMIC DNA]</scope>
    <source>
        <strain evidence="1 2">DY-18</strain>
    </source>
</reference>
<dbReference type="EMBL" id="AP011540">
    <property type="protein sequence ID" value="BAI64877.1"/>
    <property type="molecule type" value="Genomic_DNA"/>
</dbReference>
<evidence type="ECO:0000313" key="2">
    <source>
        <dbReference type="Proteomes" id="UP000001883"/>
    </source>
</evidence>